<reference evidence="2" key="1">
    <citation type="journal article" date="2013" name="Nature">
        <title>Draft genome of the wheat A-genome progenitor Triticum urartu.</title>
        <authorList>
            <person name="Ling H.Q."/>
            <person name="Zhao S."/>
            <person name="Liu D."/>
            <person name="Wang J."/>
            <person name="Sun H."/>
            <person name="Zhang C."/>
            <person name="Fan H."/>
            <person name="Li D."/>
            <person name="Dong L."/>
            <person name="Tao Y."/>
            <person name="Gao C."/>
            <person name="Wu H."/>
            <person name="Li Y."/>
            <person name="Cui Y."/>
            <person name="Guo X."/>
            <person name="Zheng S."/>
            <person name="Wang B."/>
            <person name="Yu K."/>
            <person name="Liang Q."/>
            <person name="Yang W."/>
            <person name="Lou X."/>
            <person name="Chen J."/>
            <person name="Feng M."/>
            <person name="Jian J."/>
            <person name="Zhang X."/>
            <person name="Luo G."/>
            <person name="Jiang Y."/>
            <person name="Liu J."/>
            <person name="Wang Z."/>
            <person name="Sha Y."/>
            <person name="Zhang B."/>
            <person name="Wu H."/>
            <person name="Tang D."/>
            <person name="Shen Q."/>
            <person name="Xue P."/>
            <person name="Zou S."/>
            <person name="Wang X."/>
            <person name="Liu X."/>
            <person name="Wang F."/>
            <person name="Yang Y."/>
            <person name="An X."/>
            <person name="Dong Z."/>
            <person name="Zhang K."/>
            <person name="Zhang X."/>
            <person name="Luo M.C."/>
            <person name="Dvorak J."/>
            <person name="Tong Y."/>
            <person name="Wang J."/>
            <person name="Yang H."/>
            <person name="Li Z."/>
            <person name="Wang D."/>
            <person name="Zhang A."/>
            <person name="Wang J."/>
        </authorList>
    </citation>
    <scope>NUCLEOTIDE SEQUENCE</scope>
    <source>
        <strain evidence="2">cv. G1812</strain>
    </source>
</reference>
<dbReference type="Gramene" id="TuG1812G0500002802.01.T02">
    <property type="protein sequence ID" value="TuG1812G0500002802.01.T02"/>
    <property type="gene ID" value="TuG1812G0500002802.01"/>
</dbReference>
<sequence>MQPLFKVVSRNTIRKDILLMHSAQKEKMVKYLANFKQRVAVTSDLWTAGHQKKGYMVVTAHFIDESFNLKSIILRFAYVPAPHNGEVICQALHECLLDWHLERKLSTVTLDNCTTNDKAIDILIDKLDTKSLMLEGKYLHMRCCAHILNLIVKDGMSVMEKGIARVRDSVAFW</sequence>
<evidence type="ECO:0000313" key="2">
    <source>
        <dbReference type="Proteomes" id="UP000015106"/>
    </source>
</evidence>
<dbReference type="Gramene" id="TuG1812G0500002802.01.T03">
    <property type="protein sequence ID" value="TuG1812G0500002802.01.T03"/>
    <property type="gene ID" value="TuG1812G0500002802.01"/>
</dbReference>
<organism evidence="1 2">
    <name type="scientific">Triticum urartu</name>
    <name type="common">Red wild einkorn</name>
    <name type="synonym">Crithodium urartu</name>
    <dbReference type="NCBI Taxonomy" id="4572"/>
    <lineage>
        <taxon>Eukaryota</taxon>
        <taxon>Viridiplantae</taxon>
        <taxon>Streptophyta</taxon>
        <taxon>Embryophyta</taxon>
        <taxon>Tracheophyta</taxon>
        <taxon>Spermatophyta</taxon>
        <taxon>Magnoliopsida</taxon>
        <taxon>Liliopsida</taxon>
        <taxon>Poales</taxon>
        <taxon>Poaceae</taxon>
        <taxon>BOP clade</taxon>
        <taxon>Pooideae</taxon>
        <taxon>Triticodae</taxon>
        <taxon>Triticeae</taxon>
        <taxon>Triticinae</taxon>
        <taxon>Triticum</taxon>
    </lineage>
</organism>
<reference evidence="1" key="2">
    <citation type="submission" date="2018-03" db="EMBL/GenBank/DDBJ databases">
        <title>The Triticum urartu genome reveals the dynamic nature of wheat genome evolution.</title>
        <authorList>
            <person name="Ling H."/>
            <person name="Ma B."/>
            <person name="Shi X."/>
            <person name="Liu H."/>
            <person name="Dong L."/>
            <person name="Sun H."/>
            <person name="Cao Y."/>
            <person name="Gao Q."/>
            <person name="Zheng S."/>
            <person name="Li Y."/>
            <person name="Yu Y."/>
            <person name="Du H."/>
            <person name="Qi M."/>
            <person name="Li Y."/>
            <person name="Yu H."/>
            <person name="Cui Y."/>
            <person name="Wang N."/>
            <person name="Chen C."/>
            <person name="Wu H."/>
            <person name="Zhao Y."/>
            <person name="Zhang J."/>
            <person name="Li Y."/>
            <person name="Zhou W."/>
            <person name="Zhang B."/>
            <person name="Hu W."/>
            <person name="Eijk M."/>
            <person name="Tang J."/>
            <person name="Witsenboer H."/>
            <person name="Zhao S."/>
            <person name="Li Z."/>
            <person name="Zhang A."/>
            <person name="Wang D."/>
            <person name="Liang C."/>
        </authorList>
    </citation>
    <scope>NUCLEOTIDE SEQUENCE [LARGE SCALE GENOMIC DNA]</scope>
    <source>
        <strain evidence="1">cv. G1812</strain>
    </source>
</reference>
<dbReference type="InterPro" id="IPR012337">
    <property type="entry name" value="RNaseH-like_sf"/>
</dbReference>
<dbReference type="EnsemblPlants" id="TuG1812G0500002802.01.T01">
    <property type="protein sequence ID" value="TuG1812G0500002802.01.T01"/>
    <property type="gene ID" value="TuG1812G0500002802.01"/>
</dbReference>
<dbReference type="EnsemblPlants" id="TuG1812G0500002802.01.T03">
    <property type="protein sequence ID" value="TuG1812G0500002802.01.T03"/>
    <property type="gene ID" value="TuG1812G0500002802.01"/>
</dbReference>
<dbReference type="SUPFAM" id="SSF53098">
    <property type="entry name" value="Ribonuclease H-like"/>
    <property type="match status" value="1"/>
</dbReference>
<protein>
    <recommendedName>
        <fullName evidence="3">AC transposase</fullName>
    </recommendedName>
</protein>
<dbReference type="PANTHER" id="PTHR46481">
    <property type="entry name" value="ZINC FINGER BED DOMAIN-CONTAINING PROTEIN 4"/>
    <property type="match status" value="1"/>
</dbReference>
<proteinExistence type="predicted"/>
<dbReference type="EnsemblPlants" id="TuG1812G0500002802.01.T02">
    <property type="protein sequence ID" value="TuG1812G0500002802.01.T02"/>
    <property type="gene ID" value="TuG1812G0500002802.01"/>
</dbReference>
<evidence type="ECO:0008006" key="3">
    <source>
        <dbReference type="Google" id="ProtNLM"/>
    </source>
</evidence>
<reference evidence="1" key="3">
    <citation type="submission" date="2022-06" db="UniProtKB">
        <authorList>
            <consortium name="EnsemblPlants"/>
        </authorList>
    </citation>
    <scope>IDENTIFICATION</scope>
</reference>
<dbReference type="AlphaFoldDB" id="A0A8R7QGM3"/>
<dbReference type="PANTHER" id="PTHR46481:SF11">
    <property type="entry name" value="ZINC FINGER BED DOMAIN-CONTAINING PROTEIN RICESLEEPER 2-LIKE"/>
    <property type="match status" value="1"/>
</dbReference>
<dbReference type="InterPro" id="IPR052035">
    <property type="entry name" value="ZnF_BED_domain_contain"/>
</dbReference>
<evidence type="ECO:0000313" key="1">
    <source>
        <dbReference type="EnsemblPlants" id="TuG1812G0500002802.01.T01"/>
    </source>
</evidence>
<keyword evidence="2" id="KW-1185">Reference proteome</keyword>
<accession>A0A8R7QGM3</accession>
<dbReference type="Gramene" id="TuG1812G0500002802.01.T01">
    <property type="protein sequence ID" value="TuG1812G0500002802.01.T01"/>
    <property type="gene ID" value="TuG1812G0500002802.01"/>
</dbReference>
<dbReference type="Proteomes" id="UP000015106">
    <property type="component" value="Chromosome 5"/>
</dbReference>
<name>A0A8R7QGM3_TRIUA</name>